<dbReference type="PANTHER" id="PTHR34825:SF1">
    <property type="entry name" value="AAA-ATPASE-LIKE DOMAIN-CONTAINING PROTEIN"/>
    <property type="match status" value="1"/>
</dbReference>
<proteinExistence type="predicted"/>
<dbReference type="SUPFAM" id="SSF52540">
    <property type="entry name" value="P-loop containing nucleoside triphosphate hydrolases"/>
    <property type="match status" value="1"/>
</dbReference>
<accession>A0AAX1NEB1</accession>
<dbReference type="InterPro" id="IPR012547">
    <property type="entry name" value="PDDEXK_9"/>
</dbReference>
<dbReference type="PANTHER" id="PTHR34825">
    <property type="entry name" value="CONSERVED PROTEIN, WITH A WEAK D-GALACTARATE DEHYDRATASE/ALTRONATE HYDROLASE DOMAIN"/>
    <property type="match status" value="1"/>
</dbReference>
<dbReference type="EMBL" id="CP076133">
    <property type="protein sequence ID" value="QWG04518.1"/>
    <property type="molecule type" value="Genomic_DNA"/>
</dbReference>
<dbReference type="InterPro" id="IPR027417">
    <property type="entry name" value="P-loop_NTPase"/>
</dbReference>
<evidence type="ECO:0000313" key="2">
    <source>
        <dbReference type="EMBL" id="QWG04518.1"/>
    </source>
</evidence>
<dbReference type="AlphaFoldDB" id="A0AAX1NEB1"/>
<dbReference type="RefSeq" id="WP_215585915.1">
    <property type="nucleotide sequence ID" value="NZ_CP076133.1"/>
</dbReference>
<keyword evidence="2" id="KW-0067">ATP-binding</keyword>
<gene>
    <name evidence="2" type="ORF">KMW28_26845</name>
</gene>
<feature type="domain" description="AAA-ATPase-like" evidence="1">
    <location>
        <begin position="5"/>
        <end position="229"/>
    </location>
</feature>
<name>A0AAX1NEB1_9BACT</name>
<dbReference type="InterPro" id="IPR018631">
    <property type="entry name" value="AAA-ATPase-like_dom"/>
</dbReference>
<organism evidence="2 3">
    <name type="scientific">Flammeovirga yaeyamensis</name>
    <dbReference type="NCBI Taxonomy" id="367791"/>
    <lineage>
        <taxon>Bacteria</taxon>
        <taxon>Pseudomonadati</taxon>
        <taxon>Bacteroidota</taxon>
        <taxon>Cytophagia</taxon>
        <taxon>Cytophagales</taxon>
        <taxon>Flammeovirgaceae</taxon>
        <taxon>Flammeovirga</taxon>
    </lineage>
</organism>
<sequence length="563" mass="65105">MRKFPIGLSNFKRVIQDNYYYIDKSLFIEDVIESNAISILIPRPRRFGKTLNMSMLHAFFDVKKEKENKSLFEKLKIRQSEAWKHQGKYPVIYLSFKDVKENSFNDAIKNIHHLCLDWLKENEFIFNSEKLGQFDKQFLNNLIKSDWNSVSLSSFLKTISSILYNIYDQKVVILIDEYDSCIIKSWEAGYYQDMISFMRGFLSGGFKDNDYLYKGVITGILRVAKESIFSGLNNLVVSTVLENQSADKFGLTEDEVKNLLQEVNISAAFDDIKKWYNGYKIGQHTGMYNPWSILNFVDKHDEGFKPYWVNTSANELIEVLLTNANADLEKKLTGFIDGQVMECEIDETTIFQDLDNGKQETVLGLLLFNGYLTVDSKKVDDIFTSYGLKIPNKEVSIVYQQMLKRLLNKSDKVNTSEILDALIDQNADAFEYYLSEYLLNAFSYHDFDQKSFPERVYHAFVLGLMAHLMNNYIVKSNPESGLGRADLIIYPKDQKNPKGWILEFKSKKPFHKQTLKEIAQEALKQIHSSKYMTTLKENNKTELMLVGVAFDGKEVSCVTELVS</sequence>
<evidence type="ECO:0000313" key="3">
    <source>
        <dbReference type="Proteomes" id="UP000678679"/>
    </source>
</evidence>
<dbReference type="KEGG" id="fya:KMW28_26845"/>
<keyword evidence="2" id="KW-0547">Nucleotide-binding</keyword>
<keyword evidence="3" id="KW-1185">Reference proteome</keyword>
<dbReference type="Proteomes" id="UP000678679">
    <property type="component" value="Chromosome 2"/>
</dbReference>
<dbReference type="Pfam" id="PF09820">
    <property type="entry name" value="AAA-ATPase_like"/>
    <property type="match status" value="1"/>
</dbReference>
<reference evidence="2 3" key="1">
    <citation type="submission" date="2021-05" db="EMBL/GenBank/DDBJ databases">
        <title>Comparative genomic studies on the polysaccharide-degrading batcterial strains of the Flammeovirga genus.</title>
        <authorList>
            <person name="Zewei F."/>
            <person name="Zheng Z."/>
            <person name="Yu L."/>
            <person name="Ruyue G."/>
            <person name="Yanhong M."/>
            <person name="Yuanyuan C."/>
            <person name="Jingyan G."/>
            <person name="Wenjun H."/>
        </authorList>
    </citation>
    <scope>NUCLEOTIDE SEQUENCE [LARGE SCALE GENOMIC DNA]</scope>
    <source>
        <strain evidence="2 3">NBRC:100898</strain>
    </source>
</reference>
<protein>
    <submittedName>
        <fullName evidence="2">ATP-binding protein</fullName>
    </submittedName>
</protein>
<dbReference type="GO" id="GO:0005524">
    <property type="term" value="F:ATP binding"/>
    <property type="evidence" value="ECO:0007669"/>
    <property type="project" value="UniProtKB-KW"/>
</dbReference>
<dbReference type="Pfam" id="PF08011">
    <property type="entry name" value="PDDEXK_9"/>
    <property type="match status" value="1"/>
</dbReference>
<evidence type="ECO:0000259" key="1">
    <source>
        <dbReference type="Pfam" id="PF09820"/>
    </source>
</evidence>